<feature type="cross-link" description="Tryptophyl-tyrosyl-methioninium (Tyr-Met) (with Trp-98)" evidence="10">
    <location>
        <begin position="224"/>
        <end position="250"/>
    </location>
</feature>
<dbReference type="Gene3D" id="1.10.520.10">
    <property type="match status" value="2"/>
</dbReference>
<dbReference type="PROSITE" id="PS50873">
    <property type="entry name" value="PEROXIDASE_4"/>
    <property type="match status" value="1"/>
</dbReference>
<accession>A0AAW4FX23</accession>
<evidence type="ECO:0000256" key="3">
    <source>
        <dbReference type="ARBA" id="ARBA00022723"/>
    </source>
</evidence>
<feature type="active site" description="Proton acceptor" evidence="10">
    <location>
        <position position="99"/>
    </location>
</feature>
<comment type="caution">
    <text evidence="10">Lacks conserved residue(s) required for the propagation of feature annotation.</text>
</comment>
<dbReference type="FunFam" id="1.10.420.10:FF:000004">
    <property type="entry name" value="Catalase-peroxidase"/>
    <property type="match status" value="1"/>
</dbReference>
<evidence type="ECO:0000256" key="5">
    <source>
        <dbReference type="ARBA" id="ARBA00023004"/>
    </source>
</evidence>
<feature type="domain" description="Plant heme peroxidase family profile" evidence="12">
    <location>
        <begin position="132"/>
        <end position="424"/>
    </location>
</feature>
<proteinExistence type="inferred from homology"/>
<dbReference type="SUPFAM" id="SSF48113">
    <property type="entry name" value="Heme-dependent peroxidases"/>
    <property type="match status" value="2"/>
</dbReference>
<dbReference type="GO" id="GO:0020037">
    <property type="term" value="F:heme binding"/>
    <property type="evidence" value="ECO:0007669"/>
    <property type="project" value="InterPro"/>
</dbReference>
<protein>
    <recommendedName>
        <fullName evidence="10 11">Catalase-peroxidase</fullName>
        <shortName evidence="10">CP</shortName>
        <ecNumber evidence="10 11">1.11.1.21</ecNumber>
    </recommendedName>
    <alternativeName>
        <fullName evidence="10">Peroxidase/catalase</fullName>
    </alternativeName>
</protein>
<dbReference type="HAMAP" id="MF_01961">
    <property type="entry name" value="Catal_peroxid"/>
    <property type="match status" value="1"/>
</dbReference>
<evidence type="ECO:0000256" key="2">
    <source>
        <dbReference type="ARBA" id="ARBA00022617"/>
    </source>
</evidence>
<dbReference type="NCBIfam" id="NF011635">
    <property type="entry name" value="PRK15061.1"/>
    <property type="match status" value="1"/>
</dbReference>
<comment type="similarity">
    <text evidence="9 10 11">Belongs to the peroxidase family. Peroxidase/catalase subfamily.</text>
</comment>
<dbReference type="RefSeq" id="WP_203529977.1">
    <property type="nucleotide sequence ID" value="NZ_CP083375.1"/>
</dbReference>
<dbReference type="PROSITE" id="PS00436">
    <property type="entry name" value="PEROXIDASE_2"/>
    <property type="match status" value="1"/>
</dbReference>
<keyword evidence="14" id="KW-1185">Reference proteome</keyword>
<dbReference type="GO" id="GO:0004096">
    <property type="term" value="F:catalase activity"/>
    <property type="evidence" value="ECO:0007669"/>
    <property type="project" value="UniProtKB-UniRule"/>
</dbReference>
<keyword evidence="2 10" id="KW-0349">Heme</keyword>
<dbReference type="EC" id="1.11.1.21" evidence="10 11"/>
<feature type="site" description="Transition state stabilizer" evidence="10">
    <location>
        <position position="95"/>
    </location>
</feature>
<dbReference type="PRINTS" id="PR00458">
    <property type="entry name" value="PEROXIDASE"/>
</dbReference>
<evidence type="ECO:0000256" key="11">
    <source>
        <dbReference type="RuleBase" id="RU003451"/>
    </source>
</evidence>
<dbReference type="CDD" id="cd00649">
    <property type="entry name" value="catalase_peroxidase_1"/>
    <property type="match status" value="1"/>
</dbReference>
<dbReference type="Pfam" id="PF00141">
    <property type="entry name" value="peroxidase"/>
    <property type="match status" value="2"/>
</dbReference>
<dbReference type="GO" id="GO:0005829">
    <property type="term" value="C:cytosol"/>
    <property type="evidence" value="ECO:0007669"/>
    <property type="project" value="TreeGrafter"/>
</dbReference>
<dbReference type="Gene3D" id="1.10.420.10">
    <property type="entry name" value="Peroxidase, domain 2"/>
    <property type="match status" value="2"/>
</dbReference>
<evidence type="ECO:0000256" key="4">
    <source>
        <dbReference type="ARBA" id="ARBA00023002"/>
    </source>
</evidence>
<comment type="subunit">
    <text evidence="10">Homodimer or homotetramer.</text>
</comment>
<keyword evidence="3 10" id="KW-0479">Metal-binding</keyword>
<dbReference type="Proteomes" id="UP000744980">
    <property type="component" value="Unassembled WGS sequence"/>
</dbReference>
<dbReference type="PANTHER" id="PTHR30555:SF6">
    <property type="entry name" value="CATALASE-PEROXIDASE"/>
    <property type="match status" value="1"/>
</dbReference>
<comment type="cofactor">
    <cofactor evidence="10">
        <name>heme b</name>
        <dbReference type="ChEBI" id="CHEBI:60344"/>
    </cofactor>
    <text evidence="10">Binds 1 heme b (iron(II)-protoporphyrin IX) group per dimer.</text>
</comment>
<evidence type="ECO:0000256" key="1">
    <source>
        <dbReference type="ARBA" id="ARBA00022559"/>
    </source>
</evidence>
<evidence type="ECO:0000313" key="13">
    <source>
        <dbReference type="EMBL" id="MBM3095872.1"/>
    </source>
</evidence>
<sequence>MDGNPTSNAGKCPVMHGANTATSITVMDWWPNALNLDILHQHDGKTNPMGQAFDYREEVQKLDVDALKKDLHALMTDSQEWWPADWGHYGGLMIRMAWHSAGSYRTADGRGGGGTGNQRFAPLNSWPDNANLDKARRLLWPIKKKYGNKISWADLIILAGTIAYESMGLKTFGFGFGRADIWHPEKDVYWGSEKEWLSSTRYNSDDDRASLENPLAAVVMGLIYVNPEGVNGEPDPLRTAQDVRVTFARMAMNDEETVALTAGGHTVGKAHGNGSAANLGHDPEGADVVEQGLGWMNHKTRSIGRDTVTSGIEGAWTTYPTKWDNGYFYLLLTYDWELKKSPAGAWQWEPIDIKEEDKPVDVEDPSIRYNPMMTDADMAMKMDPAYREISERFYNNPDYFSEVFARAWFKLTHRDMGPKVRYTGPDVPAEDLIWQDPVPAGRKDYDVAVVKAKIAASGLSVPDMVATAWDSARTFRGSDMRGGANGARIRLAPQKDWEGNEPTRLARVLSVLEPIATETGASIADVIVLAGNYGVEQAAKAAGFDINVPFSPGRGDASQEQTDAASFDVLEPVADGYRNWLKKDYVVSAEELMLDRTQLMGLTAHEMTALVGGMRVIGTNHGGTKHGVFTDRVGALTTDFFVNLTDMAYKWLPKGANLYDIVDRKSGAVKWTASRVDLVFGSNSILRAYAEIYAQDDNKAKFVQDFVAAWSKVMNADRFDLV</sequence>
<dbReference type="AlphaFoldDB" id="A0AAW4FX23"/>
<dbReference type="InterPro" id="IPR002016">
    <property type="entry name" value="Haem_peroxidase"/>
</dbReference>
<dbReference type="GO" id="GO:0046872">
    <property type="term" value="F:metal ion binding"/>
    <property type="evidence" value="ECO:0007669"/>
    <property type="project" value="UniProtKB-KW"/>
</dbReference>
<feature type="binding site" description="axial binding residue" evidence="10">
    <location>
        <position position="265"/>
    </location>
    <ligand>
        <name>heme b</name>
        <dbReference type="ChEBI" id="CHEBI:60344"/>
    </ligand>
    <ligandPart>
        <name>Fe</name>
        <dbReference type="ChEBI" id="CHEBI:18248"/>
    </ligandPart>
</feature>
<comment type="function">
    <text evidence="10">Bifunctional enzyme with both catalase and broad-spectrum peroxidase activity.</text>
</comment>
<evidence type="ECO:0000259" key="12">
    <source>
        <dbReference type="PROSITE" id="PS50873"/>
    </source>
</evidence>
<evidence type="ECO:0000256" key="8">
    <source>
        <dbReference type="ARBA" id="ARBA00051651"/>
    </source>
</evidence>
<gene>
    <name evidence="10 13" type="primary">katG</name>
    <name evidence="13" type="ORF">GFB56_34845</name>
</gene>
<dbReference type="GO" id="GO:0070301">
    <property type="term" value="P:cellular response to hydrogen peroxide"/>
    <property type="evidence" value="ECO:0007669"/>
    <property type="project" value="TreeGrafter"/>
</dbReference>
<comment type="caution">
    <text evidence="13">The sequence shown here is derived from an EMBL/GenBank/DDBJ whole genome shotgun (WGS) entry which is preliminary data.</text>
</comment>
<comment type="catalytic activity">
    <reaction evidence="7 10 11">
        <text>2 H2O2 = O2 + 2 H2O</text>
        <dbReference type="Rhea" id="RHEA:20309"/>
        <dbReference type="ChEBI" id="CHEBI:15377"/>
        <dbReference type="ChEBI" id="CHEBI:15379"/>
        <dbReference type="ChEBI" id="CHEBI:16240"/>
        <dbReference type="EC" id="1.11.1.21"/>
    </reaction>
</comment>
<dbReference type="CDD" id="cd08200">
    <property type="entry name" value="catalase_peroxidase_2"/>
    <property type="match status" value="1"/>
</dbReference>
<organism evidence="13 14">
    <name type="scientific">Ensifer canadensis</name>
    <dbReference type="NCBI Taxonomy" id="555315"/>
    <lineage>
        <taxon>Bacteria</taxon>
        <taxon>Pseudomonadati</taxon>
        <taxon>Pseudomonadota</taxon>
        <taxon>Alphaproteobacteria</taxon>
        <taxon>Hyphomicrobiales</taxon>
        <taxon>Rhizobiaceae</taxon>
        <taxon>Sinorhizobium/Ensifer group</taxon>
        <taxon>Ensifer</taxon>
    </lineage>
</organism>
<evidence type="ECO:0000256" key="10">
    <source>
        <dbReference type="HAMAP-Rule" id="MF_01961"/>
    </source>
</evidence>
<keyword evidence="5 10" id="KW-0408">Iron</keyword>
<comment type="catalytic activity">
    <reaction evidence="8 10 11">
        <text>H2O2 + AH2 = A + 2 H2O</text>
        <dbReference type="Rhea" id="RHEA:30275"/>
        <dbReference type="ChEBI" id="CHEBI:13193"/>
        <dbReference type="ChEBI" id="CHEBI:15377"/>
        <dbReference type="ChEBI" id="CHEBI:16240"/>
        <dbReference type="ChEBI" id="CHEBI:17499"/>
        <dbReference type="EC" id="1.11.1.21"/>
    </reaction>
</comment>
<dbReference type="InterPro" id="IPR000763">
    <property type="entry name" value="Catalase_peroxidase"/>
</dbReference>
<dbReference type="EMBL" id="WXFA01000059">
    <property type="protein sequence ID" value="MBM3095872.1"/>
    <property type="molecule type" value="Genomic_DNA"/>
</dbReference>
<evidence type="ECO:0000313" key="14">
    <source>
        <dbReference type="Proteomes" id="UP000744980"/>
    </source>
</evidence>
<comment type="PTM">
    <text evidence="10">Formation of the three residue Trp-Tyr-Met cross-link is important for the catalase, but not the peroxidase activity of the enzyme.</text>
</comment>
<dbReference type="InterPro" id="IPR019794">
    <property type="entry name" value="Peroxidases_AS"/>
</dbReference>
<evidence type="ECO:0000256" key="7">
    <source>
        <dbReference type="ARBA" id="ARBA00049145"/>
    </source>
</evidence>
<dbReference type="FunFam" id="1.10.520.10:FF:000002">
    <property type="entry name" value="Catalase-peroxidase"/>
    <property type="match status" value="1"/>
</dbReference>
<name>A0AAW4FX23_9HYPH</name>
<dbReference type="InterPro" id="IPR010255">
    <property type="entry name" value="Haem_peroxidase_sf"/>
</dbReference>
<dbReference type="GO" id="GO:0042744">
    <property type="term" value="P:hydrogen peroxide catabolic process"/>
    <property type="evidence" value="ECO:0007669"/>
    <property type="project" value="UniProtKB-KW"/>
</dbReference>
<keyword evidence="1 10" id="KW-0575">Peroxidase</keyword>
<dbReference type="PRINTS" id="PR00460">
    <property type="entry name" value="BPEROXIDASE"/>
</dbReference>
<reference evidence="13 14" key="1">
    <citation type="submission" date="2020-01" db="EMBL/GenBank/DDBJ databases">
        <title>Draft genome assembly of Ensifer adhaerens T173.</title>
        <authorList>
            <person name="Craig J.E."/>
            <person name="Stinchcombe J.R."/>
        </authorList>
    </citation>
    <scope>NUCLEOTIDE SEQUENCE [LARGE SCALE GENOMIC DNA]</scope>
    <source>
        <strain evidence="13 14">T173</strain>
    </source>
</reference>
<dbReference type="PANTHER" id="PTHR30555">
    <property type="entry name" value="HYDROPEROXIDASE I, BIFUNCTIONAL CATALASE-PEROXIDASE"/>
    <property type="match status" value="1"/>
</dbReference>
<keyword evidence="6 10" id="KW-0376">Hydrogen peroxide</keyword>
<dbReference type="NCBIfam" id="TIGR00198">
    <property type="entry name" value="cat_per_HPI"/>
    <property type="match status" value="1"/>
</dbReference>
<evidence type="ECO:0000256" key="6">
    <source>
        <dbReference type="ARBA" id="ARBA00023324"/>
    </source>
</evidence>
<evidence type="ECO:0000256" key="9">
    <source>
        <dbReference type="ARBA" id="ARBA00060838"/>
    </source>
</evidence>
<keyword evidence="4 10" id="KW-0560">Oxidoreductase</keyword>